<dbReference type="HOGENOM" id="CLU_2278377_0_0_1"/>
<dbReference type="EMBL" id="AM920436">
    <property type="protein sequence ID" value="CAP95742.1"/>
    <property type="molecule type" value="Genomic_DNA"/>
</dbReference>
<accession>B6HLY7</accession>
<organism evidence="1 2">
    <name type="scientific">Penicillium rubens (strain ATCC 28089 / DSM 1075 / NRRL 1951 / Wisconsin 54-1255)</name>
    <name type="common">Penicillium chrysogenum</name>
    <dbReference type="NCBI Taxonomy" id="500485"/>
    <lineage>
        <taxon>Eukaryota</taxon>
        <taxon>Fungi</taxon>
        <taxon>Dikarya</taxon>
        <taxon>Ascomycota</taxon>
        <taxon>Pezizomycotina</taxon>
        <taxon>Eurotiomycetes</taxon>
        <taxon>Eurotiomycetidae</taxon>
        <taxon>Eurotiales</taxon>
        <taxon>Aspergillaceae</taxon>
        <taxon>Penicillium</taxon>
        <taxon>Penicillium chrysogenum species complex</taxon>
    </lineage>
</organism>
<evidence type="ECO:0000313" key="1">
    <source>
        <dbReference type="EMBL" id="CAP95742.1"/>
    </source>
</evidence>
<gene>
    <name evidence="1" type="ORF">Pc21g08450</name>
    <name evidence="1" type="ORF">PCH_Pc21g08450</name>
</gene>
<dbReference type="AlphaFoldDB" id="B6HLY7"/>
<sequence length="102" mass="11513">MAPRIFTTARLGTVSSSARTRLAQALRHQGAPFSRDALTLWQSLPSYFRMSAAFQEVSYLGAFLVHMYRGCDRAVVQYKSLYGAYYMFIPDTTSSSYGDITY</sequence>
<dbReference type="Proteomes" id="UP000000724">
    <property type="component" value="Contig Pc00c21"/>
</dbReference>
<name>B6HLY7_PENRW</name>
<keyword evidence="2" id="KW-1185">Reference proteome</keyword>
<dbReference type="VEuPathDB" id="FungiDB:PCH_Pc21g08450"/>
<proteinExistence type="predicted"/>
<protein>
    <submittedName>
        <fullName evidence="1">Uncharacterized protein</fullName>
    </submittedName>
</protein>
<evidence type="ECO:0000313" key="2">
    <source>
        <dbReference type="Proteomes" id="UP000000724"/>
    </source>
</evidence>
<reference evidence="1 2" key="1">
    <citation type="journal article" date="2008" name="Nat. Biotechnol.">
        <title>Genome sequencing and analysis of the filamentous fungus Penicillium chrysogenum.</title>
        <authorList>
            <person name="van den Berg M.A."/>
            <person name="Albang R."/>
            <person name="Albermann K."/>
            <person name="Badger J.H."/>
            <person name="Daran J.-M."/>
            <person name="Driessen A.J.M."/>
            <person name="Garcia-Estrada C."/>
            <person name="Fedorova N.D."/>
            <person name="Harris D.M."/>
            <person name="Heijne W.H.M."/>
            <person name="Joardar V.S."/>
            <person name="Kiel J.A.K.W."/>
            <person name="Kovalchuk A."/>
            <person name="Martin J.F."/>
            <person name="Nierman W.C."/>
            <person name="Nijland J.G."/>
            <person name="Pronk J.T."/>
            <person name="Roubos J.A."/>
            <person name="van der Klei I.J."/>
            <person name="van Peij N.N.M.E."/>
            <person name="Veenhuis M."/>
            <person name="von Doehren H."/>
            <person name="Wagner C."/>
            <person name="Wortman J.R."/>
            <person name="Bovenberg R.A.L."/>
        </authorList>
    </citation>
    <scope>NUCLEOTIDE SEQUENCE [LARGE SCALE GENOMIC DNA]</scope>
    <source>
        <strain evidence="2">ATCC 28089 / DSM 1075 / NRRL 1951 / Wisconsin 54-1255</strain>
    </source>
</reference>